<dbReference type="EMBL" id="QJSU01000006">
    <property type="protein sequence ID" value="PYE38775.1"/>
    <property type="molecule type" value="Genomic_DNA"/>
</dbReference>
<keyword evidence="2" id="KW-1185">Reference proteome</keyword>
<dbReference type="RefSeq" id="WP_110923514.1">
    <property type="nucleotide sequence ID" value="NZ_QJSU01000006.1"/>
</dbReference>
<dbReference type="OrthoDB" id="6654084at2"/>
<dbReference type="Proteomes" id="UP000247746">
    <property type="component" value="Unassembled WGS sequence"/>
</dbReference>
<proteinExistence type="predicted"/>
<gene>
    <name evidence="1" type="ORF">DFP82_106180</name>
</gene>
<comment type="caution">
    <text evidence="1">The sequence shown here is derived from an EMBL/GenBank/DDBJ whole genome shotgun (WGS) entry which is preliminary data.</text>
</comment>
<evidence type="ECO:0000313" key="2">
    <source>
        <dbReference type="Proteomes" id="UP000247746"/>
    </source>
</evidence>
<protein>
    <submittedName>
        <fullName evidence="1">Uncharacterized protein</fullName>
    </submittedName>
</protein>
<name>A0A2V4VIZ0_9GAMM</name>
<reference evidence="1 2" key="1">
    <citation type="submission" date="2018-06" db="EMBL/GenBank/DDBJ databases">
        <title>Genomic Encyclopedia of Type Strains, Phase III (KMG-III): the genomes of soil and plant-associated and newly described type strains.</title>
        <authorList>
            <person name="Whitman W."/>
        </authorList>
    </citation>
    <scope>NUCLEOTIDE SEQUENCE [LARGE SCALE GENOMIC DNA]</scope>
    <source>
        <strain evidence="1 2">CECT 5889</strain>
    </source>
</reference>
<organism evidence="1 2">
    <name type="scientific">Psychrobacter fozii</name>
    <dbReference type="NCBI Taxonomy" id="198480"/>
    <lineage>
        <taxon>Bacteria</taxon>
        <taxon>Pseudomonadati</taxon>
        <taxon>Pseudomonadota</taxon>
        <taxon>Gammaproteobacteria</taxon>
        <taxon>Moraxellales</taxon>
        <taxon>Moraxellaceae</taxon>
        <taxon>Psychrobacter</taxon>
    </lineage>
</organism>
<evidence type="ECO:0000313" key="1">
    <source>
        <dbReference type="EMBL" id="PYE38775.1"/>
    </source>
</evidence>
<dbReference type="AlphaFoldDB" id="A0A2V4VIZ0"/>
<sequence>MDIQQALPSLWQKMIQQCFLSLYELPDDKIADSDNFQGYDFVFEFSSAIIYLVVNDVTTEANKQDVDSDKVREWKKEIVNKLIKRHTQLYQKNDKLMADGDIATDQKAVYFVGLTSLSINHQDDKSGSSSYTIDYEYGSQFFAEDCVLDLDDEQSVLQIFSHRNFAKILSQLATPSDLTTFLSFHRDQLTSFVSFKNESTLLKLFLQSPDFHYRALSVQEQLLDGELIDQIEPRLLKAVEPNQVEFANALMAEIQRNTRMWYKLFNSLLKRYREAGQSLPTAQVDILADESMYTYACLVEKILAYRMVDQDSRWNGYVRHEHSYHIFGRHYLMVFYAQDDSSSLSAEKVRLSHQDLLSDLNAQMQTPVMDDLFLIGVEFRACEDSVNTEVYLDIFHQTGAFIDVNTQRLHERLAQLQAQL</sequence>
<accession>A0A2V4VIZ0</accession>